<feature type="compositionally biased region" description="Low complexity" evidence="1">
    <location>
        <begin position="44"/>
        <end position="57"/>
    </location>
</feature>
<dbReference type="EMBL" id="QLII01000001">
    <property type="protein sequence ID" value="RAI77986.1"/>
    <property type="molecule type" value="Genomic_DNA"/>
</dbReference>
<feature type="region of interest" description="Disordered" evidence="1">
    <location>
        <begin position="1"/>
        <end position="70"/>
    </location>
</feature>
<name>A0A327NVF4_9BACT</name>
<sequence>MNMPQPNRSFERVERQPQVSPQSMPGARSGGEIHQMPQGGGRGMQQQPQSQPQQPSGGFNGGEHRGRGPR</sequence>
<accession>A0A327NVF4</accession>
<dbReference type="AlphaFoldDB" id="A0A327NVF4"/>
<dbReference type="Proteomes" id="UP000249016">
    <property type="component" value="Unassembled WGS sequence"/>
</dbReference>
<comment type="caution">
    <text evidence="2">The sequence shown here is derived from an EMBL/GenBank/DDBJ whole genome shotgun (WGS) entry which is preliminary data.</text>
</comment>
<organism evidence="2 3">
    <name type="scientific">Spirosoma telluris</name>
    <dbReference type="NCBI Taxonomy" id="2183553"/>
    <lineage>
        <taxon>Bacteria</taxon>
        <taxon>Pseudomonadati</taxon>
        <taxon>Bacteroidota</taxon>
        <taxon>Cytophagia</taxon>
        <taxon>Cytophagales</taxon>
        <taxon>Cytophagaceae</taxon>
        <taxon>Spirosoma</taxon>
    </lineage>
</organism>
<proteinExistence type="predicted"/>
<protein>
    <submittedName>
        <fullName evidence="2">Uncharacterized protein</fullName>
    </submittedName>
</protein>
<keyword evidence="3" id="KW-1185">Reference proteome</keyword>
<reference evidence="2 3" key="1">
    <citation type="submission" date="2018-06" db="EMBL/GenBank/DDBJ databases">
        <title>Spirosoma sp. HMF3257 Genome sequencing and assembly.</title>
        <authorList>
            <person name="Kang H."/>
            <person name="Cha I."/>
            <person name="Kim H."/>
            <person name="Kang J."/>
            <person name="Joh K."/>
        </authorList>
    </citation>
    <scope>NUCLEOTIDE SEQUENCE [LARGE SCALE GENOMIC DNA]</scope>
    <source>
        <strain evidence="2 3">HMF3257</strain>
    </source>
</reference>
<evidence type="ECO:0000256" key="1">
    <source>
        <dbReference type="SAM" id="MobiDB-lite"/>
    </source>
</evidence>
<evidence type="ECO:0000313" key="3">
    <source>
        <dbReference type="Proteomes" id="UP000249016"/>
    </source>
</evidence>
<gene>
    <name evidence="2" type="ORF">HMF3257_34850</name>
</gene>
<evidence type="ECO:0000313" key="2">
    <source>
        <dbReference type="EMBL" id="RAI77986.1"/>
    </source>
</evidence>